<feature type="transmembrane region" description="Helical" evidence="5">
    <location>
        <begin position="12"/>
        <end position="39"/>
    </location>
</feature>
<proteinExistence type="predicted"/>
<dbReference type="GO" id="GO:0016020">
    <property type="term" value="C:membrane"/>
    <property type="evidence" value="ECO:0007669"/>
    <property type="project" value="UniProtKB-SubCell"/>
</dbReference>
<evidence type="ECO:0000259" key="6">
    <source>
        <dbReference type="Pfam" id="PF04932"/>
    </source>
</evidence>
<feature type="transmembrane region" description="Helical" evidence="5">
    <location>
        <begin position="51"/>
        <end position="69"/>
    </location>
</feature>
<dbReference type="EMBL" id="CP023434">
    <property type="protein sequence ID" value="AXY26582.1"/>
    <property type="molecule type" value="Genomic_DNA"/>
</dbReference>
<evidence type="ECO:0000256" key="2">
    <source>
        <dbReference type="ARBA" id="ARBA00022692"/>
    </source>
</evidence>
<feature type="transmembrane region" description="Helical" evidence="5">
    <location>
        <begin position="228"/>
        <end position="246"/>
    </location>
</feature>
<keyword evidence="3 5" id="KW-1133">Transmembrane helix</keyword>
<dbReference type="PANTHER" id="PTHR37422:SF20">
    <property type="entry name" value="O-ANTIGEN POLYMERASE"/>
    <property type="match status" value="1"/>
</dbReference>
<feature type="transmembrane region" description="Helical" evidence="5">
    <location>
        <begin position="342"/>
        <end position="375"/>
    </location>
</feature>
<reference evidence="7 8" key="1">
    <citation type="submission" date="2017-09" db="EMBL/GenBank/DDBJ databases">
        <title>Complete genome sequence of Oxytococcus suis strain ZY16052.</title>
        <authorList>
            <person name="Li F."/>
        </authorList>
    </citation>
    <scope>NUCLEOTIDE SEQUENCE [LARGE SCALE GENOMIC DNA]</scope>
    <source>
        <strain evidence="7 8">ZY16052</strain>
    </source>
</reference>
<organism evidence="7 8">
    <name type="scientific">Suicoccus acidiformans</name>
    <dbReference type="NCBI Taxonomy" id="2036206"/>
    <lineage>
        <taxon>Bacteria</taxon>
        <taxon>Bacillati</taxon>
        <taxon>Bacillota</taxon>
        <taxon>Bacilli</taxon>
        <taxon>Lactobacillales</taxon>
        <taxon>Aerococcaceae</taxon>
        <taxon>Suicoccus</taxon>
    </lineage>
</organism>
<evidence type="ECO:0000256" key="3">
    <source>
        <dbReference type="ARBA" id="ARBA00022989"/>
    </source>
</evidence>
<keyword evidence="8" id="KW-1185">Reference proteome</keyword>
<dbReference type="RefSeq" id="WP_118991438.1">
    <property type="nucleotide sequence ID" value="NZ_CP023434.1"/>
</dbReference>
<dbReference type="Pfam" id="PF04932">
    <property type="entry name" value="Wzy_C"/>
    <property type="match status" value="1"/>
</dbReference>
<sequence length="405" mass="46526">MPFTLNSEGQELLWLALSTIVIIFPNVVGIILVVLLTLMMIWQHRKNWKQIIQSSGWFGIFILYSALTSLTSRNFIGFLISLVYIIYVAFFAYYRSIIQAKTYLRLLKIIVLASVLVNFVAYWQYISYVYQNSYDIFYVFKYHNIQVRPAGTLFNANVFGVFCIFAILIALFLLLKANHRGRRLYYLFIIIINVVGMSLTGSRMIWPALLASLFVMLFINHRKAGLSILVIGLCLLGILIAFPDLYPRFASLAYAFQDRFKIWHAGLELFKLDPIFGSGPLTYRNSYYLISDLYKLHTHSIFIELLTSYGLVGCVILGLACKDYFKELWRNVTRPELRSATALILAVFVTVIAHGIVDFAIFSFQLAYIFLLIILPPTPVLEDLVHLDEQTHFIVPQDSSHTDEP</sequence>
<feature type="domain" description="O-antigen ligase-related" evidence="6">
    <location>
        <begin position="189"/>
        <end position="317"/>
    </location>
</feature>
<feature type="transmembrane region" description="Helical" evidence="5">
    <location>
        <begin position="75"/>
        <end position="94"/>
    </location>
</feature>
<comment type="subcellular location">
    <subcellularLocation>
        <location evidence="1">Membrane</location>
        <topology evidence="1">Multi-pass membrane protein</topology>
    </subcellularLocation>
</comment>
<dbReference type="InterPro" id="IPR051533">
    <property type="entry name" value="WaaL-like"/>
</dbReference>
<gene>
    <name evidence="7" type="ORF">CL176_11555</name>
</gene>
<dbReference type="OrthoDB" id="9806320at2"/>
<evidence type="ECO:0000256" key="4">
    <source>
        <dbReference type="ARBA" id="ARBA00023136"/>
    </source>
</evidence>
<dbReference type="KEGG" id="abae:CL176_11555"/>
<dbReference type="AlphaFoldDB" id="A0A347WNC5"/>
<dbReference type="PANTHER" id="PTHR37422">
    <property type="entry name" value="TEICHURONIC ACID BIOSYNTHESIS PROTEIN TUAE"/>
    <property type="match status" value="1"/>
</dbReference>
<keyword evidence="2 5" id="KW-0812">Transmembrane</keyword>
<name>A0A347WNC5_9LACT</name>
<dbReference type="Proteomes" id="UP000263232">
    <property type="component" value="Chromosome"/>
</dbReference>
<evidence type="ECO:0000313" key="8">
    <source>
        <dbReference type="Proteomes" id="UP000263232"/>
    </source>
</evidence>
<protein>
    <recommendedName>
        <fullName evidence="6">O-antigen ligase-related domain-containing protein</fullName>
    </recommendedName>
</protein>
<evidence type="ECO:0000313" key="7">
    <source>
        <dbReference type="EMBL" id="AXY26582.1"/>
    </source>
</evidence>
<dbReference type="InterPro" id="IPR007016">
    <property type="entry name" value="O-antigen_ligase-rel_domated"/>
</dbReference>
<feature type="transmembrane region" description="Helical" evidence="5">
    <location>
        <begin position="301"/>
        <end position="321"/>
    </location>
</feature>
<accession>A0A347WNC5</accession>
<feature type="transmembrane region" description="Helical" evidence="5">
    <location>
        <begin position="205"/>
        <end position="221"/>
    </location>
</feature>
<feature type="transmembrane region" description="Helical" evidence="5">
    <location>
        <begin position="106"/>
        <end position="125"/>
    </location>
</feature>
<feature type="transmembrane region" description="Helical" evidence="5">
    <location>
        <begin position="156"/>
        <end position="175"/>
    </location>
</feature>
<feature type="transmembrane region" description="Helical" evidence="5">
    <location>
        <begin position="184"/>
        <end position="199"/>
    </location>
</feature>
<evidence type="ECO:0000256" key="5">
    <source>
        <dbReference type="SAM" id="Phobius"/>
    </source>
</evidence>
<evidence type="ECO:0000256" key="1">
    <source>
        <dbReference type="ARBA" id="ARBA00004141"/>
    </source>
</evidence>
<keyword evidence="4 5" id="KW-0472">Membrane</keyword>